<dbReference type="RefSeq" id="XP_008312024.1">
    <property type="nucleotide sequence ID" value="XM_008313802.3"/>
</dbReference>
<feature type="region of interest" description="Disordered" evidence="10">
    <location>
        <begin position="685"/>
        <end position="716"/>
    </location>
</feature>
<evidence type="ECO:0000256" key="10">
    <source>
        <dbReference type="SAM" id="MobiDB-lite"/>
    </source>
</evidence>
<evidence type="ECO:0000256" key="11">
    <source>
        <dbReference type="SAM" id="Phobius"/>
    </source>
</evidence>
<reference evidence="13" key="3">
    <citation type="submission" date="2025-09" db="UniProtKB">
        <authorList>
            <consortium name="Ensembl"/>
        </authorList>
    </citation>
    <scope>IDENTIFICATION</scope>
</reference>
<evidence type="ECO:0000256" key="5">
    <source>
        <dbReference type="ARBA" id="ARBA00022833"/>
    </source>
</evidence>
<feature type="transmembrane region" description="Helical" evidence="11">
    <location>
        <begin position="336"/>
        <end position="354"/>
    </location>
</feature>
<feature type="transmembrane region" description="Helical" evidence="11">
    <location>
        <begin position="273"/>
        <end position="295"/>
    </location>
</feature>
<dbReference type="PROSITE" id="PS50089">
    <property type="entry name" value="ZF_RING_2"/>
    <property type="match status" value="1"/>
</dbReference>
<sequence length="758" mass="85568">MPRLEELANVALRVPSILVLDLLYKCDIEGLTEHLRAKNEDMLFKYKYVIWNMYYLGHFINLVVLVLPLRHIVTLYLHILVALLMYMGHQISKDYVREELQYGYEGAVYLDSLAFNRFVSAMTSQIILSTLCAFLMKTRKVWLFSAHMLPLLARVLADPHTTLLTVSTFSMGLTGAGFVVFLLSNLFVPYRLAKAAYSELLQVIELYRVLAVGISLWNMFAVPVLFSVFWFVLFIFQFCSNIMSSSVASASHQGIMFFLLTSVSECCATPYSLLGLTFVVSYLALGLLNLCKFYLGGYAAVQNENVMHRGVTEGVTLLLLALQTGLLDMQALQRTFLLSIILFIVVTSTLQSMVEITDPIILALGASRNRSLWKHFRGLSMCLLLLFFPVFMAYKISQFFHMDFWLLILVSSCMLTSLQVTGTLLIYALFMVELFRSDPIESLDEVIYWVNAISRVLEFVVALCVVAYGTWESLFGEWSWMGASVIIIHSYFNVWLRGQSGWKSFLLRQEAAKKINSLPRATPQQLQQYNDVCSICFQEMSSAVITHCRHFFHSNCLRKWLYVQETCPMCHQKVQPNRTGAEGDPETDAIAGEDNQNNNGTPEEPLSNEVTPDDTEQQEEGERETTEDGADGKEDDRQPAEPDRKAAQGLRFSSNGDFVGFVNSTSEEGRDELSCFSKASQNNVFEEGSKELPPPLPSEETPEDHCDCEDPRPEDSVRVEPFNMAKNDTSCDCTEQSCSGLCSTELNNGDNRTEGCLT</sequence>
<evidence type="ECO:0000256" key="9">
    <source>
        <dbReference type="PROSITE-ProRule" id="PRU00175"/>
    </source>
</evidence>
<dbReference type="Pfam" id="PF13639">
    <property type="entry name" value="zf-RING_2"/>
    <property type="match status" value="1"/>
</dbReference>
<feature type="compositionally biased region" description="Acidic residues" evidence="10">
    <location>
        <begin position="611"/>
        <end position="622"/>
    </location>
</feature>
<dbReference type="Gene3D" id="3.30.40.10">
    <property type="entry name" value="Zinc/RING finger domain, C3HC4 (zinc finger)"/>
    <property type="match status" value="1"/>
</dbReference>
<keyword evidence="7 11" id="KW-0472">Membrane</keyword>
<dbReference type="CDD" id="cd16476">
    <property type="entry name" value="RING-H2_RNF139-like"/>
    <property type="match status" value="1"/>
</dbReference>
<dbReference type="GO" id="GO:0008270">
    <property type="term" value="F:zinc ion binding"/>
    <property type="evidence" value="ECO:0007669"/>
    <property type="project" value="UniProtKB-KW"/>
</dbReference>
<dbReference type="Pfam" id="PF13705">
    <property type="entry name" value="TRC8_N"/>
    <property type="match status" value="1"/>
</dbReference>
<evidence type="ECO:0000256" key="7">
    <source>
        <dbReference type="ARBA" id="ARBA00023136"/>
    </source>
</evidence>
<feature type="region of interest" description="Disordered" evidence="10">
    <location>
        <begin position="575"/>
        <end position="657"/>
    </location>
</feature>
<reference evidence="13" key="2">
    <citation type="submission" date="2025-08" db="UniProtKB">
        <authorList>
            <consortium name="Ensembl"/>
        </authorList>
    </citation>
    <scope>IDENTIFICATION</scope>
</reference>
<dbReference type="GO" id="GO:0061630">
    <property type="term" value="F:ubiquitin protein ligase activity"/>
    <property type="evidence" value="ECO:0007669"/>
    <property type="project" value="TreeGrafter"/>
</dbReference>
<name>A0A3P8VKP0_CYNSE</name>
<feature type="compositionally biased region" description="Basic and acidic residues" evidence="10">
    <location>
        <begin position="703"/>
        <end position="716"/>
    </location>
</feature>
<keyword evidence="3" id="KW-0479">Metal-binding</keyword>
<keyword evidence="5" id="KW-0862">Zinc</keyword>
<evidence type="ECO:0000259" key="12">
    <source>
        <dbReference type="PROSITE" id="PS50089"/>
    </source>
</evidence>
<dbReference type="InterPro" id="IPR001841">
    <property type="entry name" value="Znf_RING"/>
</dbReference>
<feature type="transmembrane region" description="Helical" evidence="11">
    <location>
        <begin position="406"/>
        <end position="434"/>
    </location>
</feature>
<evidence type="ECO:0000256" key="8">
    <source>
        <dbReference type="ARBA" id="ARBA00035709"/>
    </source>
</evidence>
<feature type="transmembrane region" description="Helical" evidence="11">
    <location>
        <begin position="74"/>
        <end position="92"/>
    </location>
</feature>
<dbReference type="PANTHER" id="PTHR22763">
    <property type="entry name" value="RING ZINC FINGER PROTEIN"/>
    <property type="match status" value="1"/>
</dbReference>
<evidence type="ECO:0000256" key="3">
    <source>
        <dbReference type="ARBA" id="ARBA00022723"/>
    </source>
</evidence>
<feature type="transmembrane region" description="Helical" evidence="11">
    <location>
        <begin position="169"/>
        <end position="188"/>
    </location>
</feature>
<dbReference type="FunFam" id="3.30.40.10:FF:000145">
    <property type="entry name" value="RING finger protein 145"/>
    <property type="match status" value="1"/>
</dbReference>
<organism evidence="13 14">
    <name type="scientific">Cynoglossus semilaevis</name>
    <name type="common">Tongue sole</name>
    <dbReference type="NCBI Taxonomy" id="244447"/>
    <lineage>
        <taxon>Eukaryota</taxon>
        <taxon>Metazoa</taxon>
        <taxon>Chordata</taxon>
        <taxon>Craniata</taxon>
        <taxon>Vertebrata</taxon>
        <taxon>Euteleostomi</taxon>
        <taxon>Actinopterygii</taxon>
        <taxon>Neopterygii</taxon>
        <taxon>Teleostei</taxon>
        <taxon>Neoteleostei</taxon>
        <taxon>Acanthomorphata</taxon>
        <taxon>Carangaria</taxon>
        <taxon>Pleuronectiformes</taxon>
        <taxon>Pleuronectoidei</taxon>
        <taxon>Cynoglossidae</taxon>
        <taxon>Cynoglossinae</taxon>
        <taxon>Cynoglossus</taxon>
    </lineage>
</organism>
<keyword evidence="2 11" id="KW-0812">Transmembrane</keyword>
<comment type="subcellular location">
    <subcellularLocation>
        <location evidence="1">Membrane</location>
        <topology evidence="1">Multi-pass membrane protein</topology>
    </subcellularLocation>
</comment>
<dbReference type="OrthoDB" id="4752984at2759"/>
<feature type="compositionally biased region" description="Basic and acidic residues" evidence="10">
    <location>
        <begin position="623"/>
        <end position="646"/>
    </location>
</feature>
<dbReference type="PANTHER" id="PTHR22763:SF164">
    <property type="entry name" value="RING FINGER PROTEIN 145-LIKE"/>
    <property type="match status" value="1"/>
</dbReference>
<dbReference type="GO" id="GO:0016020">
    <property type="term" value="C:membrane"/>
    <property type="evidence" value="ECO:0007669"/>
    <property type="project" value="UniProtKB-SubCell"/>
</dbReference>
<evidence type="ECO:0000313" key="14">
    <source>
        <dbReference type="Proteomes" id="UP000265120"/>
    </source>
</evidence>
<protein>
    <recommendedName>
        <fullName evidence="8">RING finger protein 145</fullName>
    </recommendedName>
</protein>
<dbReference type="OMA" id="SPWKHFR"/>
<reference evidence="13 14" key="1">
    <citation type="journal article" date="2014" name="Nat. Genet.">
        <title>Whole-genome sequence of a flatfish provides insights into ZW sex chromosome evolution and adaptation to a benthic lifestyle.</title>
        <authorList>
            <person name="Chen S."/>
            <person name="Zhang G."/>
            <person name="Shao C."/>
            <person name="Huang Q."/>
            <person name="Liu G."/>
            <person name="Zhang P."/>
            <person name="Song W."/>
            <person name="An N."/>
            <person name="Chalopin D."/>
            <person name="Volff J.N."/>
            <person name="Hong Y."/>
            <person name="Li Q."/>
            <person name="Sha Z."/>
            <person name="Zhou H."/>
            <person name="Xie M."/>
            <person name="Yu Q."/>
            <person name="Liu Y."/>
            <person name="Xiang H."/>
            <person name="Wang N."/>
            <person name="Wu K."/>
            <person name="Yang C."/>
            <person name="Zhou Q."/>
            <person name="Liao X."/>
            <person name="Yang L."/>
            <person name="Hu Q."/>
            <person name="Zhang J."/>
            <person name="Meng L."/>
            <person name="Jin L."/>
            <person name="Tian Y."/>
            <person name="Lian J."/>
            <person name="Yang J."/>
            <person name="Miao G."/>
            <person name="Liu S."/>
            <person name="Liang Z."/>
            <person name="Yan F."/>
            <person name="Li Y."/>
            <person name="Sun B."/>
            <person name="Zhang H."/>
            <person name="Zhang J."/>
            <person name="Zhu Y."/>
            <person name="Du M."/>
            <person name="Zhao Y."/>
            <person name="Schartl M."/>
            <person name="Tang Q."/>
            <person name="Wang J."/>
        </authorList>
    </citation>
    <scope>NUCLEOTIDE SEQUENCE</scope>
</reference>
<feature type="transmembrane region" description="Helical" evidence="11">
    <location>
        <begin position="112"/>
        <end position="134"/>
    </location>
</feature>
<dbReference type="InterPro" id="IPR013083">
    <property type="entry name" value="Znf_RING/FYVE/PHD"/>
</dbReference>
<feature type="transmembrane region" description="Helical" evidence="11">
    <location>
        <begin position="477"/>
        <end position="496"/>
    </location>
</feature>
<evidence type="ECO:0000256" key="1">
    <source>
        <dbReference type="ARBA" id="ARBA00004141"/>
    </source>
</evidence>
<dbReference type="GO" id="GO:0012505">
    <property type="term" value="C:endomembrane system"/>
    <property type="evidence" value="ECO:0007669"/>
    <property type="project" value="TreeGrafter"/>
</dbReference>
<dbReference type="GO" id="GO:0043161">
    <property type="term" value="P:proteasome-mediated ubiquitin-dependent protein catabolic process"/>
    <property type="evidence" value="ECO:0007669"/>
    <property type="project" value="TreeGrafter"/>
</dbReference>
<evidence type="ECO:0000256" key="4">
    <source>
        <dbReference type="ARBA" id="ARBA00022771"/>
    </source>
</evidence>
<keyword evidence="4 9" id="KW-0863">Zinc-finger</keyword>
<feature type="transmembrane region" description="Helical" evidence="11">
    <location>
        <begin position="375"/>
        <end position="394"/>
    </location>
</feature>
<dbReference type="InterPro" id="IPR025754">
    <property type="entry name" value="TRC8_N_dom"/>
</dbReference>
<dbReference type="Proteomes" id="UP000265120">
    <property type="component" value="Chromosome 1"/>
</dbReference>
<feature type="transmembrane region" description="Helical" evidence="11">
    <location>
        <begin position="209"/>
        <end position="236"/>
    </location>
</feature>
<dbReference type="Ensembl" id="ENSCSET00000016036.1">
    <property type="protein sequence ID" value="ENSCSEP00000015838.1"/>
    <property type="gene ID" value="ENSCSEG00000010183.1"/>
</dbReference>
<evidence type="ECO:0000256" key="2">
    <source>
        <dbReference type="ARBA" id="ARBA00022692"/>
    </source>
</evidence>
<feature type="transmembrane region" description="Helical" evidence="11">
    <location>
        <begin position="446"/>
        <end position="471"/>
    </location>
</feature>
<accession>A0A3P8VKP0</accession>
<keyword evidence="6 11" id="KW-1133">Transmembrane helix</keyword>
<dbReference type="GO" id="GO:0036503">
    <property type="term" value="P:ERAD pathway"/>
    <property type="evidence" value="ECO:0007669"/>
    <property type="project" value="TreeGrafter"/>
</dbReference>
<feature type="transmembrane region" description="Helical" evidence="11">
    <location>
        <begin position="48"/>
        <end position="67"/>
    </location>
</feature>
<dbReference type="InterPro" id="IPR011016">
    <property type="entry name" value="Znf_RING-CH"/>
</dbReference>
<dbReference type="GeneID" id="103381461"/>
<evidence type="ECO:0000256" key="6">
    <source>
        <dbReference type="ARBA" id="ARBA00022989"/>
    </source>
</evidence>
<dbReference type="AlphaFoldDB" id="A0A3P8VKP0"/>
<evidence type="ECO:0000313" key="13">
    <source>
        <dbReference type="Ensembl" id="ENSCSEP00000015838.1"/>
    </source>
</evidence>
<dbReference type="InParanoid" id="A0A3P8VKP0"/>
<dbReference type="SMART" id="SM00744">
    <property type="entry name" value="RINGv"/>
    <property type="match status" value="1"/>
</dbReference>
<dbReference type="SUPFAM" id="SSF57850">
    <property type="entry name" value="RING/U-box"/>
    <property type="match status" value="1"/>
</dbReference>
<proteinExistence type="predicted"/>
<dbReference type="GeneTree" id="ENSGT00940000165044"/>
<dbReference type="STRING" id="244447.ENSCSEP00000015838"/>
<keyword evidence="14" id="KW-1185">Reference proteome</keyword>
<dbReference type="InterPro" id="IPR050731">
    <property type="entry name" value="HRD1_E3_ubiq-ligases"/>
</dbReference>
<dbReference type="KEGG" id="csem:103381461"/>
<dbReference type="SMART" id="SM00184">
    <property type="entry name" value="RING"/>
    <property type="match status" value="1"/>
</dbReference>
<feature type="domain" description="RING-type" evidence="12">
    <location>
        <begin position="533"/>
        <end position="571"/>
    </location>
</feature>